<evidence type="ECO:0000256" key="1">
    <source>
        <dbReference type="SAM" id="MobiDB-lite"/>
    </source>
</evidence>
<dbReference type="PANTHER" id="PTHR36151">
    <property type="entry name" value="BLR2777 PROTEIN"/>
    <property type="match status" value="1"/>
</dbReference>
<evidence type="ECO:0000313" key="4">
    <source>
        <dbReference type="Proteomes" id="UP001551482"/>
    </source>
</evidence>
<evidence type="ECO:0000259" key="2">
    <source>
        <dbReference type="Pfam" id="PF09995"/>
    </source>
</evidence>
<evidence type="ECO:0000313" key="3">
    <source>
        <dbReference type="EMBL" id="MEU8132543.1"/>
    </source>
</evidence>
<gene>
    <name evidence="3" type="ORF">AB0C36_03455</name>
</gene>
<feature type="region of interest" description="Disordered" evidence="1">
    <location>
        <begin position="270"/>
        <end position="291"/>
    </location>
</feature>
<dbReference type="RefSeq" id="WP_358348526.1">
    <property type="nucleotide sequence ID" value="NZ_JBEZFP010000005.1"/>
</dbReference>
<keyword evidence="4" id="KW-1185">Reference proteome</keyword>
<dbReference type="Proteomes" id="UP001551482">
    <property type="component" value="Unassembled WGS sequence"/>
</dbReference>
<feature type="domain" description="ER-bound oxygenase mpaB/mpaB'/Rubber oxygenase catalytic" evidence="2">
    <location>
        <begin position="19"/>
        <end position="255"/>
    </location>
</feature>
<reference evidence="3 4" key="1">
    <citation type="submission" date="2024-06" db="EMBL/GenBank/DDBJ databases">
        <title>The Natural Products Discovery Center: Release of the First 8490 Sequenced Strains for Exploring Actinobacteria Biosynthetic Diversity.</title>
        <authorList>
            <person name="Kalkreuter E."/>
            <person name="Kautsar S.A."/>
            <person name="Yang D."/>
            <person name="Bader C.D."/>
            <person name="Teijaro C.N."/>
            <person name="Fluegel L."/>
            <person name="Davis C.M."/>
            <person name="Simpson J.R."/>
            <person name="Lauterbach L."/>
            <person name="Steele A.D."/>
            <person name="Gui C."/>
            <person name="Meng S."/>
            <person name="Li G."/>
            <person name="Viehrig K."/>
            <person name="Ye F."/>
            <person name="Su P."/>
            <person name="Kiefer A.F."/>
            <person name="Nichols A."/>
            <person name="Cepeda A.J."/>
            <person name="Yan W."/>
            <person name="Fan B."/>
            <person name="Jiang Y."/>
            <person name="Adhikari A."/>
            <person name="Zheng C.-J."/>
            <person name="Schuster L."/>
            <person name="Cowan T.M."/>
            <person name="Smanski M.J."/>
            <person name="Chevrette M.G."/>
            <person name="De Carvalho L.P.S."/>
            <person name="Shen B."/>
        </authorList>
    </citation>
    <scope>NUCLEOTIDE SEQUENCE [LARGE SCALE GENOMIC DNA]</scope>
    <source>
        <strain evidence="3 4">NPDC048946</strain>
    </source>
</reference>
<comment type="caution">
    <text evidence="3">The sequence shown here is derived from an EMBL/GenBank/DDBJ whole genome shotgun (WGS) entry which is preliminary data.</text>
</comment>
<name>A0ABV3D9X5_9ACTN</name>
<dbReference type="Pfam" id="PF09995">
    <property type="entry name" value="MPAB_Lcp_cat"/>
    <property type="match status" value="1"/>
</dbReference>
<dbReference type="PANTHER" id="PTHR36151:SF3">
    <property type="entry name" value="ER-BOUND OXYGENASE MPAB_MPAB'_RUBBER OXYGENASE CATALYTIC DOMAIN-CONTAINING PROTEIN"/>
    <property type="match status" value="1"/>
</dbReference>
<dbReference type="EMBL" id="JBEZFP010000005">
    <property type="protein sequence ID" value="MEU8132543.1"/>
    <property type="molecule type" value="Genomic_DNA"/>
</dbReference>
<protein>
    <submittedName>
        <fullName evidence="3">Oxygenase MpaB family protein</fullName>
    </submittedName>
</protein>
<sequence length="291" mass="33263">MPPHREARTPAPGPGSLTWRYFAQWPLGALLALWAGSMQNMHPGLGAGVEQHSDFFNERWQRLFRSLYPIYGVVYDGDRAAATAREVRDYHAGIMGVDARGRPYHALDPDTYFWAHATFFEGMIVAQGLFGDRLTDAEKEQLYRESTGWYALYGVGMRPVPPDYAAFRAYWDRMCTEVLEDTPAARQVLDVEGLAKPPAAGLPDAVWRVVRRPIGRANVWLTVGMYHPAVRERLGYRWTARDERRFRRVCAAVRRVWALVPESRRYHPRARAALSGRPPVPAPARFAKRRR</sequence>
<organism evidence="3 4">
    <name type="scientific">Streptodolium elevatio</name>
    <dbReference type="NCBI Taxonomy" id="3157996"/>
    <lineage>
        <taxon>Bacteria</taxon>
        <taxon>Bacillati</taxon>
        <taxon>Actinomycetota</taxon>
        <taxon>Actinomycetes</taxon>
        <taxon>Kitasatosporales</taxon>
        <taxon>Streptomycetaceae</taxon>
        <taxon>Streptodolium</taxon>
    </lineage>
</organism>
<accession>A0ABV3D9X5</accession>
<dbReference type="InterPro" id="IPR018713">
    <property type="entry name" value="MPAB/Lcp_cat_dom"/>
</dbReference>
<proteinExistence type="predicted"/>